<proteinExistence type="predicted"/>
<protein>
    <submittedName>
        <fullName evidence="2">N-acetylglucosaminyltransferase</fullName>
    </submittedName>
</protein>
<accession>A0ABR3CDF1</accession>
<evidence type="ECO:0000313" key="3">
    <source>
        <dbReference type="Proteomes" id="UP001430584"/>
    </source>
</evidence>
<dbReference type="EMBL" id="JAJVCZ030000006">
    <property type="protein sequence ID" value="KAL0258663.1"/>
    <property type="molecule type" value="Genomic_DNA"/>
</dbReference>
<keyword evidence="3" id="KW-1185">Reference proteome</keyword>
<sequence length="65" mass="7523">MLAEAPRSPADFDMDVIDHTFADSAMILPHRRLSLLSGEFRKQDHSQYMASDDDVEKEDWPRSED</sequence>
<evidence type="ECO:0000313" key="2">
    <source>
        <dbReference type="EMBL" id="KAL0258663.1"/>
    </source>
</evidence>
<organism evidence="2 3">
    <name type="scientific">Diplodia seriata</name>
    <dbReference type="NCBI Taxonomy" id="420778"/>
    <lineage>
        <taxon>Eukaryota</taxon>
        <taxon>Fungi</taxon>
        <taxon>Dikarya</taxon>
        <taxon>Ascomycota</taxon>
        <taxon>Pezizomycotina</taxon>
        <taxon>Dothideomycetes</taxon>
        <taxon>Dothideomycetes incertae sedis</taxon>
        <taxon>Botryosphaeriales</taxon>
        <taxon>Botryosphaeriaceae</taxon>
        <taxon>Diplodia</taxon>
    </lineage>
</organism>
<dbReference type="GO" id="GO:0016757">
    <property type="term" value="F:glycosyltransferase activity"/>
    <property type="evidence" value="ECO:0007669"/>
    <property type="project" value="UniProtKB-KW"/>
</dbReference>
<dbReference type="RefSeq" id="XP_066631692.1">
    <property type="nucleotide sequence ID" value="XM_066777597.1"/>
</dbReference>
<keyword evidence="2" id="KW-0808">Transferase</keyword>
<dbReference type="GeneID" id="92010247"/>
<comment type="caution">
    <text evidence="2">The sequence shown here is derived from an EMBL/GenBank/DDBJ whole genome shotgun (WGS) entry which is preliminary data.</text>
</comment>
<dbReference type="Proteomes" id="UP001430584">
    <property type="component" value="Unassembled WGS sequence"/>
</dbReference>
<feature type="region of interest" description="Disordered" evidence="1">
    <location>
        <begin position="44"/>
        <end position="65"/>
    </location>
</feature>
<evidence type="ECO:0000256" key="1">
    <source>
        <dbReference type="SAM" id="MobiDB-lite"/>
    </source>
</evidence>
<gene>
    <name evidence="2" type="primary">GNT1</name>
    <name evidence="2" type="ORF">SLS55_006162</name>
</gene>
<name>A0ABR3CDF1_9PEZI</name>
<keyword evidence="2" id="KW-0328">Glycosyltransferase</keyword>
<reference evidence="2 3" key="1">
    <citation type="submission" date="2024-02" db="EMBL/GenBank/DDBJ databases">
        <title>De novo assembly and annotation of 12 fungi associated with fruit tree decline syndrome in Ontario, Canada.</title>
        <authorList>
            <person name="Sulman M."/>
            <person name="Ellouze W."/>
            <person name="Ilyukhin E."/>
        </authorList>
    </citation>
    <scope>NUCLEOTIDE SEQUENCE [LARGE SCALE GENOMIC DNA]</scope>
    <source>
        <strain evidence="2 3">FDS-637</strain>
    </source>
</reference>